<feature type="domain" description="CBS" evidence="4">
    <location>
        <begin position="342"/>
        <end position="398"/>
    </location>
</feature>
<dbReference type="InterPro" id="IPR046342">
    <property type="entry name" value="CBS_dom_sf"/>
</dbReference>
<dbReference type="Gene3D" id="3.40.50.1100">
    <property type="match status" value="2"/>
</dbReference>
<dbReference type="AlphaFoldDB" id="A1BIP5"/>
<dbReference type="CDD" id="cd01561">
    <property type="entry name" value="CBS_like"/>
    <property type="match status" value="1"/>
</dbReference>
<accession>A1BIP5</accession>
<keyword evidence="5" id="KW-0808">Transferase</keyword>
<dbReference type="GO" id="GO:0004124">
    <property type="term" value="F:cysteine synthase activity"/>
    <property type="evidence" value="ECO:0007669"/>
    <property type="project" value="UniProtKB-EC"/>
</dbReference>
<dbReference type="RefSeq" id="WP_011746063.1">
    <property type="nucleotide sequence ID" value="NC_008639.1"/>
</dbReference>
<dbReference type="Gene3D" id="3.10.580.10">
    <property type="entry name" value="CBS-domain"/>
    <property type="match status" value="1"/>
</dbReference>
<dbReference type="KEGG" id="cph:Cpha266_2280"/>
<evidence type="ECO:0000256" key="3">
    <source>
        <dbReference type="PROSITE-ProRule" id="PRU00703"/>
    </source>
</evidence>
<dbReference type="EMBL" id="CP000492">
    <property type="protein sequence ID" value="ABL66272.1"/>
    <property type="molecule type" value="Genomic_DNA"/>
</dbReference>
<dbReference type="InterPro" id="IPR000644">
    <property type="entry name" value="CBS_dom"/>
</dbReference>
<dbReference type="SUPFAM" id="SSF53686">
    <property type="entry name" value="Tryptophan synthase beta subunit-like PLP-dependent enzymes"/>
    <property type="match status" value="1"/>
</dbReference>
<dbReference type="OrthoDB" id="9808024at2"/>
<dbReference type="PANTHER" id="PTHR10314">
    <property type="entry name" value="CYSTATHIONINE BETA-SYNTHASE"/>
    <property type="match status" value="1"/>
</dbReference>
<dbReference type="Pfam" id="PF00291">
    <property type="entry name" value="PALP"/>
    <property type="match status" value="1"/>
</dbReference>
<dbReference type="Proteomes" id="UP000008701">
    <property type="component" value="Chromosome"/>
</dbReference>
<dbReference type="eggNOG" id="COG3620">
    <property type="taxonomic scope" value="Bacteria"/>
</dbReference>
<evidence type="ECO:0000313" key="6">
    <source>
        <dbReference type="Proteomes" id="UP000008701"/>
    </source>
</evidence>
<organism evidence="5 6">
    <name type="scientific">Chlorobium phaeobacteroides (strain DSM 266 / SMG 266 / 2430)</name>
    <dbReference type="NCBI Taxonomy" id="290317"/>
    <lineage>
        <taxon>Bacteria</taxon>
        <taxon>Pseudomonadati</taxon>
        <taxon>Chlorobiota</taxon>
        <taxon>Chlorobiia</taxon>
        <taxon>Chlorobiales</taxon>
        <taxon>Chlorobiaceae</taxon>
        <taxon>Chlorobium/Pelodictyon group</taxon>
        <taxon>Chlorobium</taxon>
    </lineage>
</organism>
<keyword evidence="3" id="KW-0129">CBS domain</keyword>
<dbReference type="InterPro" id="IPR050214">
    <property type="entry name" value="Cys_Synth/Cystath_Beta-Synth"/>
</dbReference>
<keyword evidence="2" id="KW-0663">Pyridoxal phosphate</keyword>
<dbReference type="InterPro" id="IPR036052">
    <property type="entry name" value="TrpB-like_PALP_sf"/>
</dbReference>
<sequence>MSNHDILALGAESPLVLIKQLARQIKPKVMAKLEYMNPACSHYYRVASAIILDAEQRNLIHPGMTLVDWTYGDSGIALAMAGLRKGYNLLLVAPDKISREKQELLKALGAETVITPSAALPGEPRSCMNVAESLVKKISNAFFANMYENPIGMEVHRQFTSREIFEQTDGAVTHVFVPMVSGAMISGIGSFFKQKKPSVRIIGVEPEGSIYSGLFREGTPGKTGFYELEEIGAVAPSGLWDSSFIDDIVQVSDYDAFNCGRELLRAESVFAGGSSGAVMAAVLRAGRHYTEDDCVVALMNDFGGFYLSKMYRDEWMKAKGLYRKAKSALDQITAEDILLLKGSKDLIFAYPENTLAEVFEMMKQSDVSQLPIVSYGTPIGSISENRILSILIENDEAMNSKVVGFMEQPFAVCQPGATISDLSSKLQESASGVLIALSDGRLQLLTKSDLIDALTHKQG</sequence>
<protein>
    <submittedName>
        <fullName evidence="5">Cysteine synthase</fullName>
        <ecNumber evidence="5">2.5.1.47</ecNumber>
    </submittedName>
</protein>
<dbReference type="SUPFAM" id="SSF54631">
    <property type="entry name" value="CBS-domain pair"/>
    <property type="match status" value="1"/>
</dbReference>
<name>A1BIP5_CHLPD</name>
<keyword evidence="6" id="KW-1185">Reference proteome</keyword>
<dbReference type="eggNOG" id="COG0031">
    <property type="taxonomic scope" value="Bacteria"/>
</dbReference>
<dbReference type="STRING" id="290317.Cpha266_2280"/>
<proteinExistence type="predicted"/>
<dbReference type="Pfam" id="PF00571">
    <property type="entry name" value="CBS"/>
    <property type="match status" value="1"/>
</dbReference>
<evidence type="ECO:0000313" key="5">
    <source>
        <dbReference type="EMBL" id="ABL66272.1"/>
    </source>
</evidence>
<comment type="cofactor">
    <cofactor evidence="1">
        <name>pyridoxal 5'-phosphate</name>
        <dbReference type="ChEBI" id="CHEBI:597326"/>
    </cofactor>
</comment>
<evidence type="ECO:0000256" key="2">
    <source>
        <dbReference type="ARBA" id="ARBA00022898"/>
    </source>
</evidence>
<dbReference type="PROSITE" id="PS51371">
    <property type="entry name" value="CBS"/>
    <property type="match status" value="1"/>
</dbReference>
<dbReference type="HOGENOM" id="CLU_021018_0_0_10"/>
<evidence type="ECO:0000256" key="1">
    <source>
        <dbReference type="ARBA" id="ARBA00001933"/>
    </source>
</evidence>
<evidence type="ECO:0000259" key="4">
    <source>
        <dbReference type="PROSITE" id="PS51371"/>
    </source>
</evidence>
<reference evidence="5 6" key="1">
    <citation type="submission" date="2006-12" db="EMBL/GenBank/DDBJ databases">
        <title>Complete sequence of Chlorobium phaeobacteroides DSM 266.</title>
        <authorList>
            <consortium name="US DOE Joint Genome Institute"/>
            <person name="Copeland A."/>
            <person name="Lucas S."/>
            <person name="Lapidus A."/>
            <person name="Barry K."/>
            <person name="Detter J.C."/>
            <person name="Glavina del Rio T."/>
            <person name="Hammon N."/>
            <person name="Israni S."/>
            <person name="Pitluck S."/>
            <person name="Goltsman E."/>
            <person name="Schmutz J."/>
            <person name="Larimer F."/>
            <person name="Land M."/>
            <person name="Hauser L."/>
            <person name="Mikhailova N."/>
            <person name="Li T."/>
            <person name="Overmann J."/>
            <person name="Bryant D.A."/>
            <person name="Richardson P."/>
        </authorList>
    </citation>
    <scope>NUCLEOTIDE SEQUENCE [LARGE SCALE GENOMIC DNA]</scope>
    <source>
        <strain evidence="5 6">DSM 266</strain>
    </source>
</reference>
<gene>
    <name evidence="5" type="ordered locus">Cpha266_2280</name>
</gene>
<dbReference type="EC" id="2.5.1.47" evidence="5"/>
<dbReference type="InterPro" id="IPR001926">
    <property type="entry name" value="TrpB-like_PALP"/>
</dbReference>
<dbReference type="SMART" id="SM00116">
    <property type="entry name" value="CBS"/>
    <property type="match status" value="2"/>
</dbReference>